<name>D2S1N3_HALTV</name>
<dbReference type="SUPFAM" id="SSF52402">
    <property type="entry name" value="Adenine nucleotide alpha hydrolases-like"/>
    <property type="match status" value="1"/>
</dbReference>
<gene>
    <name evidence="2" type="ordered locus">Htur_4469</name>
</gene>
<proteinExistence type="predicted"/>
<dbReference type="EMBL" id="CP001862">
    <property type="protein sequence ID" value="ADB63280.1"/>
    <property type="molecule type" value="Genomic_DNA"/>
</dbReference>
<dbReference type="InterPro" id="IPR006016">
    <property type="entry name" value="UspA"/>
</dbReference>
<evidence type="ECO:0000259" key="1">
    <source>
        <dbReference type="Pfam" id="PF00582"/>
    </source>
</evidence>
<dbReference type="AlphaFoldDB" id="D2S1N3"/>
<accession>D2S1N3</accession>
<keyword evidence="2" id="KW-0614">Plasmid</keyword>
<dbReference type="OrthoDB" id="342236at2157"/>
<evidence type="ECO:0000313" key="2">
    <source>
        <dbReference type="EMBL" id="ADB63280.1"/>
    </source>
</evidence>
<keyword evidence="3" id="KW-1185">Reference proteome</keyword>
<dbReference type="GeneID" id="8745098"/>
<dbReference type="RefSeq" id="WP_012945524.1">
    <property type="nucleotide sequence ID" value="NC_013745.1"/>
</dbReference>
<dbReference type="Proteomes" id="UP000001903">
    <property type="component" value="Plasmid pHTUR02"/>
</dbReference>
<dbReference type="InterPro" id="IPR014729">
    <property type="entry name" value="Rossmann-like_a/b/a_fold"/>
</dbReference>
<sequence length="154" mass="16924">MDNALVVIDDTDAHRELLAEAGRLAHDTGATLTVLAWITPEQVNETADNLEVIEQMEGTSYSEPDSKSTAEQFAQQVAEDVFDSFDEPIEYTTDGIVVEESERADEVIASAEELGSDHLFVVGRRRSPTGKALFGDFAQRILLNFDGTVTIKMD</sequence>
<reference evidence="2 3" key="1">
    <citation type="journal article" date="2010" name="Stand. Genomic Sci.">
        <title>Complete genome sequence of Haloterrigena turkmenica type strain (4k).</title>
        <authorList>
            <person name="Saunders E."/>
            <person name="Tindall B.J."/>
            <person name="Fahnrich R."/>
            <person name="Lapidus A."/>
            <person name="Copeland A."/>
            <person name="Del Rio T.G."/>
            <person name="Lucas S."/>
            <person name="Chen F."/>
            <person name="Tice H."/>
            <person name="Cheng J.F."/>
            <person name="Han C."/>
            <person name="Detter J.C."/>
            <person name="Bruce D."/>
            <person name="Goodwin L."/>
            <person name="Chain P."/>
            <person name="Pitluck S."/>
            <person name="Pati A."/>
            <person name="Ivanova N."/>
            <person name="Mavromatis K."/>
            <person name="Chen A."/>
            <person name="Palaniappan K."/>
            <person name="Land M."/>
            <person name="Hauser L."/>
            <person name="Chang Y.J."/>
            <person name="Jeffries C.D."/>
            <person name="Brettin T."/>
            <person name="Rohde M."/>
            <person name="Goker M."/>
            <person name="Bristow J."/>
            <person name="Eisen J.A."/>
            <person name="Markowitz V."/>
            <person name="Hugenholtz P."/>
            <person name="Klenk H.P."/>
            <person name="Kyrpides N.C."/>
        </authorList>
    </citation>
    <scope>NUCLEOTIDE SEQUENCE [LARGE SCALE GENOMIC DNA]</scope>
    <source>
        <strain evidence="3">ATCC 51198 / DSM 5511 / JCM 9101 / NCIMB 13204 / VKM B-1734 / 4k</strain>
    </source>
</reference>
<dbReference type="Pfam" id="PF00582">
    <property type="entry name" value="Usp"/>
    <property type="match status" value="1"/>
</dbReference>
<dbReference type="HOGENOM" id="CLU_049301_19_1_2"/>
<geneLocation type="plasmid" evidence="2 3">
    <name>pHTUR02</name>
</geneLocation>
<evidence type="ECO:0000313" key="3">
    <source>
        <dbReference type="Proteomes" id="UP000001903"/>
    </source>
</evidence>
<feature type="domain" description="UspA" evidence="1">
    <location>
        <begin position="2"/>
        <end position="150"/>
    </location>
</feature>
<organism evidence="2 3">
    <name type="scientific">Haloterrigena turkmenica (strain ATCC 51198 / DSM 5511 / JCM 9101 / NCIMB 13204 / VKM B-1734 / 4k)</name>
    <name type="common">Halococcus turkmenicus</name>
    <dbReference type="NCBI Taxonomy" id="543526"/>
    <lineage>
        <taxon>Archaea</taxon>
        <taxon>Methanobacteriati</taxon>
        <taxon>Methanobacteriota</taxon>
        <taxon>Stenosarchaea group</taxon>
        <taxon>Halobacteria</taxon>
        <taxon>Halobacteriales</taxon>
        <taxon>Natrialbaceae</taxon>
        <taxon>Haloterrigena</taxon>
    </lineage>
</organism>
<dbReference type="Gene3D" id="3.40.50.620">
    <property type="entry name" value="HUPs"/>
    <property type="match status" value="1"/>
</dbReference>
<protein>
    <recommendedName>
        <fullName evidence="1">UspA domain-containing protein</fullName>
    </recommendedName>
</protein>
<dbReference type="CDD" id="cd00293">
    <property type="entry name" value="USP-like"/>
    <property type="match status" value="1"/>
</dbReference>
<dbReference type="KEGG" id="htu:Htur_4469"/>